<dbReference type="OrthoDB" id="9800167at2"/>
<evidence type="ECO:0000256" key="1">
    <source>
        <dbReference type="ARBA" id="ARBA00022714"/>
    </source>
</evidence>
<sequence length="119" mass="13096">MAFHPVCKAEDLPVGALKAVTVGGEKIVVYHLDDGYYATQAVCPHMFAPLSRGKIIDGHLIQCPLHRARFDIRSGEVVEWANFPPGIQLLNVVRSERALKTFPVKLKAGTVYVKTDEPA</sequence>
<keyword evidence="8" id="KW-0560">Oxidoreductase</keyword>
<evidence type="ECO:0000313" key="9">
    <source>
        <dbReference type="Proteomes" id="UP000272193"/>
    </source>
</evidence>
<dbReference type="GO" id="GO:0051213">
    <property type="term" value="F:dioxygenase activity"/>
    <property type="evidence" value="ECO:0007669"/>
    <property type="project" value="UniProtKB-KW"/>
</dbReference>
<dbReference type="Gene3D" id="2.102.10.10">
    <property type="entry name" value="Rieske [2Fe-2S] iron-sulphur domain"/>
    <property type="match status" value="1"/>
</dbReference>
<dbReference type="AlphaFoldDB" id="A0A3N4UR54"/>
<proteinExistence type="inferred from homology"/>
<dbReference type="SUPFAM" id="SSF50022">
    <property type="entry name" value="ISP domain"/>
    <property type="match status" value="1"/>
</dbReference>
<keyword evidence="8" id="KW-0223">Dioxygenase</keyword>
<comment type="caution">
    <text evidence="8">The sequence shown here is derived from an EMBL/GenBank/DDBJ whole genome shotgun (WGS) entry which is preliminary data.</text>
</comment>
<dbReference type="PROSITE" id="PS51296">
    <property type="entry name" value="RIESKE"/>
    <property type="match status" value="1"/>
</dbReference>
<dbReference type="Pfam" id="PF00355">
    <property type="entry name" value="Rieske"/>
    <property type="match status" value="1"/>
</dbReference>
<keyword evidence="3" id="KW-0408">Iron</keyword>
<organism evidence="8 9">
    <name type="scientific">Tibeticola sediminis</name>
    <dbReference type="NCBI Taxonomy" id="1917811"/>
    <lineage>
        <taxon>Bacteria</taxon>
        <taxon>Pseudomonadati</taxon>
        <taxon>Pseudomonadota</taxon>
        <taxon>Betaproteobacteria</taxon>
        <taxon>Burkholderiales</taxon>
        <taxon>Comamonadaceae</taxon>
        <taxon>Tibeticola</taxon>
    </lineage>
</organism>
<dbReference type="PANTHER" id="PTHR21496:SF0">
    <property type="entry name" value="RIESKE DOMAIN-CONTAINING PROTEIN"/>
    <property type="match status" value="1"/>
</dbReference>
<dbReference type="PANTHER" id="PTHR21496">
    <property type="entry name" value="FERREDOXIN-RELATED"/>
    <property type="match status" value="1"/>
</dbReference>
<evidence type="ECO:0000256" key="5">
    <source>
        <dbReference type="ARBA" id="ARBA00034078"/>
    </source>
</evidence>
<gene>
    <name evidence="8" type="ORF">EDC62_0199</name>
</gene>
<keyword evidence="1" id="KW-0001">2Fe-2S</keyword>
<reference evidence="8 9" key="1">
    <citation type="submission" date="2018-11" db="EMBL/GenBank/DDBJ databases">
        <title>Genomic Encyclopedia of Type Strains, Phase IV (KMG-IV): sequencing the most valuable type-strain genomes for metagenomic binning, comparative biology and taxonomic classification.</title>
        <authorList>
            <person name="Goeker M."/>
        </authorList>
    </citation>
    <scope>NUCLEOTIDE SEQUENCE [LARGE SCALE GENOMIC DNA]</scope>
    <source>
        <strain evidence="8 9">DSM 101684</strain>
    </source>
</reference>
<dbReference type="RefSeq" id="WP_124219470.1">
    <property type="nucleotide sequence ID" value="NZ_RKQL01000001.1"/>
</dbReference>
<dbReference type="GO" id="GO:0046872">
    <property type="term" value="F:metal ion binding"/>
    <property type="evidence" value="ECO:0007669"/>
    <property type="project" value="UniProtKB-KW"/>
</dbReference>
<feature type="domain" description="Rieske" evidence="7">
    <location>
        <begin position="4"/>
        <end position="113"/>
    </location>
</feature>
<dbReference type="CDD" id="cd03528">
    <property type="entry name" value="Rieske_RO_ferredoxin"/>
    <property type="match status" value="1"/>
</dbReference>
<evidence type="ECO:0000313" key="8">
    <source>
        <dbReference type="EMBL" id="RPE72508.1"/>
    </source>
</evidence>
<accession>A0A3N4UR54</accession>
<evidence type="ECO:0000256" key="4">
    <source>
        <dbReference type="ARBA" id="ARBA00023014"/>
    </source>
</evidence>
<evidence type="ECO:0000256" key="3">
    <source>
        <dbReference type="ARBA" id="ARBA00023004"/>
    </source>
</evidence>
<name>A0A3N4UR54_9BURK</name>
<dbReference type="EMBL" id="RKQL01000001">
    <property type="protein sequence ID" value="RPE72508.1"/>
    <property type="molecule type" value="Genomic_DNA"/>
</dbReference>
<dbReference type="InterPro" id="IPR017941">
    <property type="entry name" value="Rieske_2Fe-2S"/>
</dbReference>
<evidence type="ECO:0000256" key="2">
    <source>
        <dbReference type="ARBA" id="ARBA00022723"/>
    </source>
</evidence>
<evidence type="ECO:0000256" key="6">
    <source>
        <dbReference type="ARBA" id="ARBA00038001"/>
    </source>
</evidence>
<keyword evidence="4" id="KW-0411">Iron-sulfur</keyword>
<keyword evidence="9" id="KW-1185">Reference proteome</keyword>
<protein>
    <submittedName>
        <fullName evidence="8">3-phenylpropionate/trans-cinnamate dioxygenase ferredoxin subunit</fullName>
    </submittedName>
</protein>
<dbReference type="InterPro" id="IPR036922">
    <property type="entry name" value="Rieske_2Fe-2S_sf"/>
</dbReference>
<keyword evidence="2" id="KW-0479">Metal-binding</keyword>
<dbReference type="GO" id="GO:0051537">
    <property type="term" value="F:2 iron, 2 sulfur cluster binding"/>
    <property type="evidence" value="ECO:0007669"/>
    <property type="project" value="UniProtKB-KW"/>
</dbReference>
<comment type="similarity">
    <text evidence="6">Belongs to the bacterial ring-hydroxylating dioxygenase ferredoxin component family.</text>
</comment>
<dbReference type="Proteomes" id="UP000272193">
    <property type="component" value="Unassembled WGS sequence"/>
</dbReference>
<evidence type="ECO:0000259" key="7">
    <source>
        <dbReference type="PROSITE" id="PS51296"/>
    </source>
</evidence>
<comment type="cofactor">
    <cofactor evidence="5">
        <name>[2Fe-2S] cluster</name>
        <dbReference type="ChEBI" id="CHEBI:190135"/>
    </cofactor>
</comment>